<dbReference type="OrthoDB" id="4937086at2759"/>
<organism evidence="1 2">
    <name type="scientific">Lobosporangium transversale</name>
    <dbReference type="NCBI Taxonomy" id="64571"/>
    <lineage>
        <taxon>Eukaryota</taxon>
        <taxon>Fungi</taxon>
        <taxon>Fungi incertae sedis</taxon>
        <taxon>Mucoromycota</taxon>
        <taxon>Mortierellomycotina</taxon>
        <taxon>Mortierellomycetes</taxon>
        <taxon>Mortierellales</taxon>
        <taxon>Mortierellaceae</taxon>
        <taxon>Lobosporangium</taxon>
    </lineage>
</organism>
<dbReference type="EMBL" id="MCFF01000041">
    <property type="protein sequence ID" value="ORZ07523.1"/>
    <property type="molecule type" value="Genomic_DNA"/>
</dbReference>
<evidence type="ECO:0000313" key="2">
    <source>
        <dbReference type="Proteomes" id="UP000193648"/>
    </source>
</evidence>
<name>A0A1Y2GHB4_9FUNG</name>
<dbReference type="AlphaFoldDB" id="A0A1Y2GHB4"/>
<evidence type="ECO:0000313" key="1">
    <source>
        <dbReference type="EMBL" id="ORZ07523.1"/>
    </source>
</evidence>
<dbReference type="GeneID" id="33572330"/>
<sequence>MACSWLSPDGRHFNFLTRGGNHRQSLQLQLPSLQPTTTTTIMRFSTLALGLVAFVATAQAACSNASAKPDSGDIALYNGKDCSGTYTNVGAMNTCKTGLDFKACSAITRKGVTCDIYKANKCSGAAITIDSAGYRGFCGTFKDTINSVRCRSA</sequence>
<dbReference type="Proteomes" id="UP000193648">
    <property type="component" value="Unassembled WGS sequence"/>
</dbReference>
<dbReference type="RefSeq" id="XP_021878030.1">
    <property type="nucleotide sequence ID" value="XM_022030488.1"/>
</dbReference>
<gene>
    <name evidence="1" type="ORF">BCR41DRAFT_424782</name>
</gene>
<dbReference type="InParanoid" id="A0A1Y2GHB4"/>
<keyword evidence="2" id="KW-1185">Reference proteome</keyword>
<comment type="caution">
    <text evidence="1">The sequence shown here is derived from an EMBL/GenBank/DDBJ whole genome shotgun (WGS) entry which is preliminary data.</text>
</comment>
<protein>
    <submittedName>
        <fullName evidence="1">Uncharacterized protein</fullName>
    </submittedName>
</protein>
<reference evidence="1 2" key="1">
    <citation type="submission" date="2016-07" db="EMBL/GenBank/DDBJ databases">
        <title>Pervasive Adenine N6-methylation of Active Genes in Fungi.</title>
        <authorList>
            <consortium name="DOE Joint Genome Institute"/>
            <person name="Mondo S.J."/>
            <person name="Dannebaum R.O."/>
            <person name="Kuo R.C."/>
            <person name="Labutti K."/>
            <person name="Haridas S."/>
            <person name="Kuo A."/>
            <person name="Salamov A."/>
            <person name="Ahrendt S.R."/>
            <person name="Lipzen A."/>
            <person name="Sullivan W."/>
            <person name="Andreopoulos W.B."/>
            <person name="Clum A."/>
            <person name="Lindquist E."/>
            <person name="Daum C."/>
            <person name="Ramamoorthy G.K."/>
            <person name="Gryganskyi A."/>
            <person name="Culley D."/>
            <person name="Magnuson J.K."/>
            <person name="James T.Y."/>
            <person name="O'Malley M.A."/>
            <person name="Stajich J.E."/>
            <person name="Spatafora J.W."/>
            <person name="Visel A."/>
            <person name="Grigoriev I.V."/>
        </authorList>
    </citation>
    <scope>NUCLEOTIDE SEQUENCE [LARGE SCALE GENOMIC DNA]</scope>
    <source>
        <strain evidence="1 2">NRRL 3116</strain>
    </source>
</reference>
<proteinExistence type="predicted"/>
<accession>A0A1Y2GHB4</accession>